<reference evidence="2 3" key="1">
    <citation type="submission" date="2024-09" db="EMBL/GenBank/DDBJ databases">
        <authorList>
            <person name="Sun Q."/>
            <person name="Mori K."/>
        </authorList>
    </citation>
    <scope>NUCLEOTIDE SEQUENCE [LARGE SCALE GENOMIC DNA]</scope>
    <source>
        <strain evidence="2 3">JCM 13503</strain>
    </source>
</reference>
<proteinExistence type="predicted"/>
<dbReference type="GO" id="GO:0008168">
    <property type="term" value="F:methyltransferase activity"/>
    <property type="evidence" value="ECO:0007669"/>
    <property type="project" value="UniProtKB-KW"/>
</dbReference>
<dbReference type="Gene3D" id="3.40.50.150">
    <property type="entry name" value="Vaccinia Virus protein VP39"/>
    <property type="match status" value="1"/>
</dbReference>
<dbReference type="PANTHER" id="PTHR43861">
    <property type="entry name" value="TRANS-ACONITATE 2-METHYLTRANSFERASE-RELATED"/>
    <property type="match status" value="1"/>
</dbReference>
<dbReference type="EMBL" id="JBHLYR010000067">
    <property type="protein sequence ID" value="MFB9994861.1"/>
    <property type="molecule type" value="Genomic_DNA"/>
</dbReference>
<dbReference type="SUPFAM" id="SSF53335">
    <property type="entry name" value="S-adenosyl-L-methionine-dependent methyltransferases"/>
    <property type="match status" value="1"/>
</dbReference>
<sequence>MTHEPQPTAAAADWNAEHYRSRHAFVFESSADLAGSWLEPQAGERILDLGCGTGELTARIAQAGAEVVGVDASPDMIAGARAAHTMPDLKTVAGLKFEVGDAHSLPYQAEFDAVFSNAALHWMKPLDTVFARVAAGLKPGGRLVLEMGGAGNMQTVIDAVNHATTALDLPEVPHPWIFPSTAQLATLLESAGLRVERTQWFARPTPLKGEDGFRAWLDGFGGAWLGPLSPADREAVLAEAEAYARPKLWNGTEWVADYRRLRAVAVKP</sequence>
<dbReference type="PANTHER" id="PTHR43861:SF1">
    <property type="entry name" value="TRANS-ACONITATE 2-METHYLTRANSFERASE"/>
    <property type="match status" value="1"/>
</dbReference>
<comment type="caution">
    <text evidence="2">The sequence shown here is derived from an EMBL/GenBank/DDBJ whole genome shotgun (WGS) entry which is preliminary data.</text>
</comment>
<dbReference type="Pfam" id="PF08241">
    <property type="entry name" value="Methyltransf_11"/>
    <property type="match status" value="1"/>
</dbReference>
<evidence type="ECO:0000313" key="2">
    <source>
        <dbReference type="EMBL" id="MFB9994861.1"/>
    </source>
</evidence>
<dbReference type="GO" id="GO:0032259">
    <property type="term" value="P:methylation"/>
    <property type="evidence" value="ECO:0007669"/>
    <property type="project" value="UniProtKB-KW"/>
</dbReference>
<dbReference type="InterPro" id="IPR013216">
    <property type="entry name" value="Methyltransf_11"/>
</dbReference>
<dbReference type="InterPro" id="IPR029063">
    <property type="entry name" value="SAM-dependent_MTases_sf"/>
</dbReference>
<organism evidence="2 3">
    <name type="scientific">Deinococcus oregonensis</name>
    <dbReference type="NCBI Taxonomy" id="1805970"/>
    <lineage>
        <taxon>Bacteria</taxon>
        <taxon>Thermotogati</taxon>
        <taxon>Deinococcota</taxon>
        <taxon>Deinococci</taxon>
        <taxon>Deinococcales</taxon>
        <taxon>Deinococcaceae</taxon>
        <taxon>Deinococcus</taxon>
    </lineage>
</organism>
<evidence type="ECO:0000259" key="1">
    <source>
        <dbReference type="Pfam" id="PF08241"/>
    </source>
</evidence>
<gene>
    <name evidence="2" type="ORF">ACFFLM_23205</name>
</gene>
<dbReference type="CDD" id="cd02440">
    <property type="entry name" value="AdoMet_MTases"/>
    <property type="match status" value="1"/>
</dbReference>
<dbReference type="Proteomes" id="UP001589733">
    <property type="component" value="Unassembled WGS sequence"/>
</dbReference>
<feature type="domain" description="Methyltransferase type 11" evidence="1">
    <location>
        <begin position="47"/>
        <end position="145"/>
    </location>
</feature>
<protein>
    <submittedName>
        <fullName evidence="2">Methyltransferase domain-containing protein</fullName>
    </submittedName>
</protein>
<dbReference type="RefSeq" id="WP_380016226.1">
    <property type="nucleotide sequence ID" value="NZ_JBHLYR010000067.1"/>
</dbReference>
<keyword evidence="2" id="KW-0489">Methyltransferase</keyword>
<name>A0ABV6B531_9DEIO</name>
<accession>A0ABV6B531</accession>
<evidence type="ECO:0000313" key="3">
    <source>
        <dbReference type="Proteomes" id="UP001589733"/>
    </source>
</evidence>
<keyword evidence="3" id="KW-1185">Reference proteome</keyword>
<keyword evidence="2" id="KW-0808">Transferase</keyword>